<protein>
    <submittedName>
        <fullName evidence="2">Uncharacterized protein</fullName>
    </submittedName>
</protein>
<sequence length="128" mass="14127">MTVKASQGEESKSGLHDLAMTEPEKIGEKAETESTTSSMEEEENESPKSVQSWGRKRKEEVVKKLHNQVLKIREEDSNIGQDIGEKDKVHGGYTTNPVDLVFFTRPILPCSPLSGKTTSATTTVKALH</sequence>
<name>A0A1Q3BWS6_CEPFO</name>
<dbReference type="STRING" id="3775.A0A1Q3BWS6"/>
<accession>A0A1Q3BWS6</accession>
<gene>
    <name evidence="2" type="ORF">CFOL_v3_15830</name>
</gene>
<dbReference type="EMBL" id="BDDD01000993">
    <property type="protein sequence ID" value="GAV72342.1"/>
    <property type="molecule type" value="Genomic_DNA"/>
</dbReference>
<proteinExistence type="predicted"/>
<dbReference type="InParanoid" id="A0A1Q3BWS6"/>
<dbReference type="Proteomes" id="UP000187406">
    <property type="component" value="Unassembled WGS sequence"/>
</dbReference>
<evidence type="ECO:0000313" key="3">
    <source>
        <dbReference type="Proteomes" id="UP000187406"/>
    </source>
</evidence>
<dbReference type="AlphaFoldDB" id="A0A1Q3BWS6"/>
<comment type="caution">
    <text evidence="2">The sequence shown here is derived from an EMBL/GenBank/DDBJ whole genome shotgun (WGS) entry which is preliminary data.</text>
</comment>
<dbReference type="OrthoDB" id="1649103at2759"/>
<evidence type="ECO:0000256" key="1">
    <source>
        <dbReference type="SAM" id="MobiDB-lite"/>
    </source>
</evidence>
<keyword evidence="3" id="KW-1185">Reference proteome</keyword>
<reference evidence="3" key="1">
    <citation type="submission" date="2016-04" db="EMBL/GenBank/DDBJ databases">
        <title>Cephalotus genome sequencing.</title>
        <authorList>
            <person name="Fukushima K."/>
            <person name="Hasebe M."/>
            <person name="Fang X."/>
        </authorList>
    </citation>
    <scope>NUCLEOTIDE SEQUENCE [LARGE SCALE GENOMIC DNA]</scope>
    <source>
        <strain evidence="3">cv. St1</strain>
    </source>
</reference>
<organism evidence="2 3">
    <name type="scientific">Cephalotus follicularis</name>
    <name type="common">Albany pitcher plant</name>
    <dbReference type="NCBI Taxonomy" id="3775"/>
    <lineage>
        <taxon>Eukaryota</taxon>
        <taxon>Viridiplantae</taxon>
        <taxon>Streptophyta</taxon>
        <taxon>Embryophyta</taxon>
        <taxon>Tracheophyta</taxon>
        <taxon>Spermatophyta</taxon>
        <taxon>Magnoliopsida</taxon>
        <taxon>eudicotyledons</taxon>
        <taxon>Gunneridae</taxon>
        <taxon>Pentapetalae</taxon>
        <taxon>rosids</taxon>
        <taxon>fabids</taxon>
        <taxon>Oxalidales</taxon>
        <taxon>Cephalotaceae</taxon>
        <taxon>Cephalotus</taxon>
    </lineage>
</organism>
<feature type="compositionally biased region" description="Basic and acidic residues" evidence="1">
    <location>
        <begin position="22"/>
        <end position="32"/>
    </location>
</feature>
<feature type="region of interest" description="Disordered" evidence="1">
    <location>
        <begin position="1"/>
        <end position="58"/>
    </location>
</feature>
<evidence type="ECO:0000313" key="2">
    <source>
        <dbReference type="EMBL" id="GAV72342.1"/>
    </source>
</evidence>